<proteinExistence type="predicted"/>
<evidence type="ECO:0000313" key="1">
    <source>
        <dbReference type="EMBL" id="AXA35827.1"/>
    </source>
</evidence>
<dbReference type="EMBL" id="CP030759">
    <property type="protein sequence ID" value="AXA35827.1"/>
    <property type="molecule type" value="Genomic_DNA"/>
</dbReference>
<sequence length="39" mass="4575">MHELTERAGSADYFEEFRARCCPSFQYDRAWGNAKVFGK</sequence>
<evidence type="ECO:0000313" key="2">
    <source>
        <dbReference type="Proteomes" id="UP000262583"/>
    </source>
</evidence>
<dbReference type="AlphaFoldDB" id="A0A2Z4Y3P2"/>
<gene>
    <name evidence="1" type="ORF">BRCON_1050</name>
</gene>
<dbReference type="Proteomes" id="UP000262583">
    <property type="component" value="Chromosome"/>
</dbReference>
<dbReference type="KEGG" id="schv:BRCON_1050"/>
<organism evidence="1 2">
    <name type="scientific">Sumerlaea chitinivorans</name>
    <dbReference type="NCBI Taxonomy" id="2250252"/>
    <lineage>
        <taxon>Bacteria</taxon>
        <taxon>Candidatus Sumerlaeota</taxon>
        <taxon>Candidatus Sumerlaeia</taxon>
        <taxon>Candidatus Sumerlaeales</taxon>
        <taxon>Candidatus Sumerlaeaceae</taxon>
        <taxon>Candidatus Sumerlaea</taxon>
    </lineage>
</organism>
<name>A0A2Z4Y3P2_SUMC1</name>
<accession>A0A2Z4Y3P2</accession>
<protein>
    <submittedName>
        <fullName evidence="1">Uncharacterized protein</fullName>
    </submittedName>
</protein>
<reference evidence="1 2" key="1">
    <citation type="submission" date="2018-05" db="EMBL/GenBank/DDBJ databases">
        <title>A metagenomic window into the 2 km-deep terrestrial subsurface aquifer revealed taxonomically and functionally diverse microbial community comprising novel uncultured bacterial lineages.</title>
        <authorList>
            <person name="Kadnikov V.V."/>
            <person name="Mardanov A.V."/>
            <person name="Beletsky A.V."/>
            <person name="Banks D."/>
            <person name="Pimenov N.V."/>
            <person name="Frank Y.A."/>
            <person name="Karnachuk O.V."/>
            <person name="Ravin N.V."/>
        </authorList>
    </citation>
    <scope>NUCLEOTIDE SEQUENCE [LARGE SCALE GENOMIC DNA]</scope>
    <source>
        <strain evidence="1">BY</strain>
    </source>
</reference>